<protein>
    <submittedName>
        <fullName evidence="1">Uncharacterized protein</fullName>
    </submittedName>
</protein>
<dbReference type="EMBL" id="CM042053">
    <property type="protein sequence ID" value="KAI3715030.1"/>
    <property type="molecule type" value="Genomic_DNA"/>
</dbReference>
<sequence>MEPLKVFDIFLLATRLPRRNFPSPQITTGAPYTIIFSIPLTMEFNFRGWDAQMQHMYHTPVKEGLWSGTSLDGGQGVRGIYPGSMDSREAIQRELEKEKIREEILAEEIARKLVLEAEVRREMAMH</sequence>
<evidence type="ECO:0000313" key="1">
    <source>
        <dbReference type="EMBL" id="KAI3715030.1"/>
    </source>
</evidence>
<accession>A0ACB9B2W4</accession>
<reference evidence="2" key="1">
    <citation type="journal article" date="2022" name="Mol. Ecol. Resour.">
        <title>The genomes of chicory, endive, great burdock and yacon provide insights into Asteraceae palaeo-polyploidization history and plant inulin production.</title>
        <authorList>
            <person name="Fan W."/>
            <person name="Wang S."/>
            <person name="Wang H."/>
            <person name="Wang A."/>
            <person name="Jiang F."/>
            <person name="Liu H."/>
            <person name="Zhao H."/>
            <person name="Xu D."/>
            <person name="Zhang Y."/>
        </authorList>
    </citation>
    <scope>NUCLEOTIDE SEQUENCE [LARGE SCALE GENOMIC DNA]</scope>
    <source>
        <strain evidence="2">cv. Niubang</strain>
    </source>
</reference>
<proteinExistence type="predicted"/>
<organism evidence="1 2">
    <name type="scientific">Arctium lappa</name>
    <name type="common">Greater burdock</name>
    <name type="synonym">Lappa major</name>
    <dbReference type="NCBI Taxonomy" id="4217"/>
    <lineage>
        <taxon>Eukaryota</taxon>
        <taxon>Viridiplantae</taxon>
        <taxon>Streptophyta</taxon>
        <taxon>Embryophyta</taxon>
        <taxon>Tracheophyta</taxon>
        <taxon>Spermatophyta</taxon>
        <taxon>Magnoliopsida</taxon>
        <taxon>eudicotyledons</taxon>
        <taxon>Gunneridae</taxon>
        <taxon>Pentapetalae</taxon>
        <taxon>asterids</taxon>
        <taxon>campanulids</taxon>
        <taxon>Asterales</taxon>
        <taxon>Asteraceae</taxon>
        <taxon>Carduoideae</taxon>
        <taxon>Cardueae</taxon>
        <taxon>Arctiinae</taxon>
        <taxon>Arctium</taxon>
    </lineage>
</organism>
<dbReference type="Proteomes" id="UP001055879">
    <property type="component" value="Linkage Group LG07"/>
</dbReference>
<evidence type="ECO:0000313" key="2">
    <source>
        <dbReference type="Proteomes" id="UP001055879"/>
    </source>
</evidence>
<reference evidence="1 2" key="2">
    <citation type="journal article" date="2022" name="Mol. Ecol. Resour.">
        <title>The genomes of chicory, endive, great burdock and yacon provide insights into Asteraceae paleo-polyploidization history and plant inulin production.</title>
        <authorList>
            <person name="Fan W."/>
            <person name="Wang S."/>
            <person name="Wang H."/>
            <person name="Wang A."/>
            <person name="Jiang F."/>
            <person name="Liu H."/>
            <person name="Zhao H."/>
            <person name="Xu D."/>
            <person name="Zhang Y."/>
        </authorList>
    </citation>
    <scope>NUCLEOTIDE SEQUENCE [LARGE SCALE GENOMIC DNA]</scope>
    <source>
        <strain evidence="2">cv. Niubang</strain>
    </source>
</reference>
<comment type="caution">
    <text evidence="1">The sequence shown here is derived from an EMBL/GenBank/DDBJ whole genome shotgun (WGS) entry which is preliminary data.</text>
</comment>
<name>A0ACB9B2W4_ARCLA</name>
<gene>
    <name evidence="1" type="ORF">L6452_21995</name>
</gene>
<keyword evidence="2" id="KW-1185">Reference proteome</keyword>